<evidence type="ECO:0000313" key="2">
    <source>
        <dbReference type="EMBL" id="OXM82678.1"/>
    </source>
</evidence>
<dbReference type="NCBIfam" id="TIGR00778">
    <property type="entry name" value="ahpD_dom"/>
    <property type="match status" value="1"/>
</dbReference>
<dbReference type="Proteomes" id="UP000215509">
    <property type="component" value="Unassembled WGS sequence"/>
</dbReference>
<dbReference type="OrthoDB" id="9808310at2"/>
<dbReference type="InterPro" id="IPR029032">
    <property type="entry name" value="AhpD-like"/>
</dbReference>
<dbReference type="Pfam" id="PF02627">
    <property type="entry name" value="CMD"/>
    <property type="match status" value="1"/>
</dbReference>
<dbReference type="InterPro" id="IPR003779">
    <property type="entry name" value="CMD-like"/>
</dbReference>
<gene>
    <name evidence="2" type="ORF">CF651_29660</name>
</gene>
<reference evidence="2 3" key="1">
    <citation type="submission" date="2017-07" db="EMBL/GenBank/DDBJ databases">
        <title>Genome sequencing and assembly of Paenibacillus rigui.</title>
        <authorList>
            <person name="Mayilraj S."/>
        </authorList>
    </citation>
    <scope>NUCLEOTIDE SEQUENCE [LARGE SCALE GENOMIC DNA]</scope>
    <source>
        <strain evidence="2 3">JCM 16352</strain>
    </source>
</reference>
<protein>
    <submittedName>
        <fullName evidence="2">Alkylhydroperoxidase</fullName>
    </submittedName>
</protein>
<keyword evidence="2" id="KW-0560">Oxidoreductase</keyword>
<dbReference type="Gene3D" id="1.20.1290.10">
    <property type="entry name" value="AhpD-like"/>
    <property type="match status" value="1"/>
</dbReference>
<dbReference type="GO" id="GO:0051920">
    <property type="term" value="F:peroxiredoxin activity"/>
    <property type="evidence" value="ECO:0007669"/>
    <property type="project" value="InterPro"/>
</dbReference>
<dbReference type="AlphaFoldDB" id="A0A229UH07"/>
<accession>A0A229UH07</accession>
<name>A0A229UH07_9BACL</name>
<dbReference type="EMBL" id="NMQW01000058">
    <property type="protein sequence ID" value="OXM82678.1"/>
    <property type="molecule type" value="Genomic_DNA"/>
</dbReference>
<dbReference type="PANTHER" id="PTHR35446:SF2">
    <property type="entry name" value="CARBOXYMUCONOLACTONE DECARBOXYLASE-LIKE DOMAIN-CONTAINING PROTEIN"/>
    <property type="match status" value="1"/>
</dbReference>
<dbReference type="InterPro" id="IPR004675">
    <property type="entry name" value="AhpD_core"/>
</dbReference>
<keyword evidence="3" id="KW-1185">Reference proteome</keyword>
<keyword evidence="2" id="KW-0575">Peroxidase</keyword>
<evidence type="ECO:0000313" key="3">
    <source>
        <dbReference type="Proteomes" id="UP000215509"/>
    </source>
</evidence>
<organism evidence="2 3">
    <name type="scientific">Paenibacillus rigui</name>
    <dbReference type="NCBI Taxonomy" id="554312"/>
    <lineage>
        <taxon>Bacteria</taxon>
        <taxon>Bacillati</taxon>
        <taxon>Bacillota</taxon>
        <taxon>Bacilli</taxon>
        <taxon>Bacillales</taxon>
        <taxon>Paenibacillaceae</taxon>
        <taxon>Paenibacillus</taxon>
    </lineage>
</organism>
<feature type="domain" description="Carboxymuconolactone decarboxylase-like" evidence="1">
    <location>
        <begin position="160"/>
        <end position="209"/>
    </location>
</feature>
<dbReference type="PANTHER" id="PTHR35446">
    <property type="entry name" value="SI:CH211-175M2.5"/>
    <property type="match status" value="1"/>
</dbReference>
<sequence length="451" mass="49769">MFDRTSVFGGIGRVFGLREMDGAFTFCRRFCRATTDHVDHCNGDETACGDSRAMCGVGWHDRSNVSQRNLFKADRLARCDSSGHRRLFILSGDGSDPDCRENPLTEWKVENNMIKYIQPAPVSEADGMVSEMFKQIKRDFGLVGDLFVMHSLSPSLLAGVWAAFRETEMVGIVPRAIKEAVATAVAKANECPFCMDAHSTMLMAVGESDVAYQILGGQIGEISDRKLRSIVEWTLATRVPHSPILQEPPFTAKETPEIIGTLVMNNYITRMIDVLLTNKSLISVKNSFFSKLTKRLVALLFSSNLKKEKTIGDSLVFLRDAQLPDDLSWASSNPVISKALANLAAAVDQAGEADLDDATRSVIKQYVDEWNGAKPSVGRGWVEQVVKPLDAPSQAAARLCLLTAIAPYQIDDTLIDEFRAFFIEDRQLLNVLAWASFTVARKIGSHLTVPV</sequence>
<dbReference type="SUPFAM" id="SSF69118">
    <property type="entry name" value="AhpD-like"/>
    <property type="match status" value="1"/>
</dbReference>
<proteinExistence type="predicted"/>
<comment type="caution">
    <text evidence="2">The sequence shown here is derived from an EMBL/GenBank/DDBJ whole genome shotgun (WGS) entry which is preliminary data.</text>
</comment>
<evidence type="ECO:0000259" key="1">
    <source>
        <dbReference type="Pfam" id="PF02627"/>
    </source>
</evidence>